<evidence type="ECO:0000313" key="3">
    <source>
        <dbReference type="Proteomes" id="UP001500603"/>
    </source>
</evidence>
<keyword evidence="3" id="KW-1185">Reference proteome</keyword>
<organism evidence="2 3">
    <name type="scientific">Nocardia callitridis</name>
    <dbReference type="NCBI Taxonomy" id="648753"/>
    <lineage>
        <taxon>Bacteria</taxon>
        <taxon>Bacillati</taxon>
        <taxon>Actinomycetota</taxon>
        <taxon>Actinomycetes</taxon>
        <taxon>Mycobacteriales</taxon>
        <taxon>Nocardiaceae</taxon>
        <taxon>Nocardia</taxon>
    </lineage>
</organism>
<sequence length="272" mass="29609">MTESEFLRQRIVWASTGDAQTPYLAESAGRVLTVRIGDFPEESLYTLLVDGAAVAEFDDWPSVWVRPTGDAANATDTGAEASSQDGASGAESLPFARTNAEARLFLELQPCPHCGERRCEFRSAVVSVGDVLASRYTGVCPRCGRERVYQFRLPDEILPPPADSVRFGGEDPSQLLDPGVWLWYSDTAAGQVPADLFGLDAQSARTARHTLATALAALDEVLKFIPAGQDSVPAAAFTSLDGKAIYDNEPGRFTRLRLTAIRDYYAERLANW</sequence>
<accession>A0ABP9KWD6</accession>
<feature type="region of interest" description="Disordered" evidence="1">
    <location>
        <begin position="68"/>
        <end position="91"/>
    </location>
</feature>
<evidence type="ECO:0000313" key="2">
    <source>
        <dbReference type="EMBL" id="GAA5067137.1"/>
    </source>
</evidence>
<comment type="caution">
    <text evidence="2">The sequence shown here is derived from an EMBL/GenBank/DDBJ whole genome shotgun (WGS) entry which is preliminary data.</text>
</comment>
<dbReference type="Proteomes" id="UP001500603">
    <property type="component" value="Unassembled WGS sequence"/>
</dbReference>
<feature type="compositionally biased region" description="Low complexity" evidence="1">
    <location>
        <begin position="68"/>
        <end position="81"/>
    </location>
</feature>
<reference evidence="3" key="1">
    <citation type="journal article" date="2019" name="Int. J. Syst. Evol. Microbiol.">
        <title>The Global Catalogue of Microorganisms (GCM) 10K type strain sequencing project: providing services to taxonomists for standard genome sequencing and annotation.</title>
        <authorList>
            <consortium name="The Broad Institute Genomics Platform"/>
            <consortium name="The Broad Institute Genome Sequencing Center for Infectious Disease"/>
            <person name="Wu L."/>
            <person name="Ma J."/>
        </authorList>
    </citation>
    <scope>NUCLEOTIDE SEQUENCE [LARGE SCALE GENOMIC DNA]</scope>
    <source>
        <strain evidence="3">JCM 18298</strain>
    </source>
</reference>
<dbReference type="RefSeq" id="WP_345499224.1">
    <property type="nucleotide sequence ID" value="NZ_BAABJM010000008.1"/>
</dbReference>
<evidence type="ECO:0000256" key="1">
    <source>
        <dbReference type="SAM" id="MobiDB-lite"/>
    </source>
</evidence>
<name>A0ABP9KWD6_9NOCA</name>
<protein>
    <submittedName>
        <fullName evidence="2">Uncharacterized protein</fullName>
    </submittedName>
</protein>
<proteinExistence type="predicted"/>
<gene>
    <name evidence="2" type="ORF">GCM10023318_55930</name>
</gene>
<dbReference type="EMBL" id="BAABJM010000008">
    <property type="protein sequence ID" value="GAA5067137.1"/>
    <property type="molecule type" value="Genomic_DNA"/>
</dbReference>